<dbReference type="RefSeq" id="WP_307410080.1">
    <property type="nucleotide sequence ID" value="NZ_JAUSUR010000006.1"/>
</dbReference>
<name>A0ABU0E6C9_9FIRM</name>
<reference evidence="2 3" key="1">
    <citation type="submission" date="2023-07" db="EMBL/GenBank/DDBJ databases">
        <title>Genomic Encyclopedia of Type Strains, Phase IV (KMG-IV): sequencing the most valuable type-strain genomes for metagenomic binning, comparative biology and taxonomic classification.</title>
        <authorList>
            <person name="Goeker M."/>
        </authorList>
    </citation>
    <scope>NUCLEOTIDE SEQUENCE [LARGE SCALE GENOMIC DNA]</scope>
    <source>
        <strain evidence="2 3">DSM 16784</strain>
    </source>
</reference>
<proteinExistence type="predicted"/>
<dbReference type="EMBL" id="JAUSUR010000006">
    <property type="protein sequence ID" value="MDQ0362454.1"/>
    <property type="molecule type" value="Genomic_DNA"/>
</dbReference>
<dbReference type="Pfam" id="PF00359">
    <property type="entry name" value="PTS_EIIA_2"/>
    <property type="match status" value="1"/>
</dbReference>
<evidence type="ECO:0000259" key="1">
    <source>
        <dbReference type="PROSITE" id="PS51094"/>
    </source>
</evidence>
<dbReference type="CDD" id="cd00211">
    <property type="entry name" value="PTS_IIA_fru"/>
    <property type="match status" value="1"/>
</dbReference>
<feature type="domain" description="PTS EIIA type-2" evidence="1">
    <location>
        <begin position="4"/>
        <end position="151"/>
    </location>
</feature>
<dbReference type="Gene3D" id="3.40.930.10">
    <property type="entry name" value="Mannitol-specific EII, Chain A"/>
    <property type="match status" value="1"/>
</dbReference>
<evidence type="ECO:0000313" key="3">
    <source>
        <dbReference type="Proteomes" id="UP001230220"/>
    </source>
</evidence>
<evidence type="ECO:0000313" key="2">
    <source>
        <dbReference type="EMBL" id="MDQ0362454.1"/>
    </source>
</evidence>
<dbReference type="Proteomes" id="UP001230220">
    <property type="component" value="Unassembled WGS sequence"/>
</dbReference>
<dbReference type="InterPro" id="IPR016152">
    <property type="entry name" value="PTrfase/Anion_transptr"/>
</dbReference>
<dbReference type="SUPFAM" id="SSF55804">
    <property type="entry name" value="Phoshotransferase/anion transport protein"/>
    <property type="match status" value="1"/>
</dbReference>
<accession>A0ABU0E6C9</accession>
<dbReference type="PANTHER" id="PTHR47738">
    <property type="entry name" value="PTS SYSTEM FRUCTOSE-LIKE EIIA COMPONENT-RELATED"/>
    <property type="match status" value="1"/>
</dbReference>
<dbReference type="PANTHER" id="PTHR47738:SF3">
    <property type="entry name" value="PHOSPHOTRANSFERASE SYSTEM MANNITOL_FRUCTOSE-SPECIFIC IIA DOMAIN CONTAINING PROTEIN"/>
    <property type="match status" value="1"/>
</dbReference>
<gene>
    <name evidence="2" type="ORF">J2S15_003208</name>
</gene>
<dbReference type="InterPro" id="IPR002178">
    <property type="entry name" value="PTS_EIIA_type-2_dom"/>
</dbReference>
<organism evidence="2 3">
    <name type="scientific">Breznakia pachnodae</name>
    <dbReference type="NCBI Taxonomy" id="265178"/>
    <lineage>
        <taxon>Bacteria</taxon>
        <taxon>Bacillati</taxon>
        <taxon>Bacillota</taxon>
        <taxon>Erysipelotrichia</taxon>
        <taxon>Erysipelotrichales</taxon>
        <taxon>Erysipelotrichaceae</taxon>
        <taxon>Breznakia</taxon>
    </lineage>
</organism>
<comment type="caution">
    <text evidence="2">The sequence shown here is derived from an EMBL/GenBank/DDBJ whole genome shotgun (WGS) entry which is preliminary data.</text>
</comment>
<protein>
    <submittedName>
        <fullName evidence="2">PTS system galactitol-specific IIA component</fullName>
    </submittedName>
</protein>
<dbReference type="PROSITE" id="PS51094">
    <property type="entry name" value="PTS_EIIA_TYPE_2"/>
    <property type="match status" value="1"/>
</dbReference>
<sequence>MITDYLDESLIWLQREYHNRDQLFYDCAEKLYKEGFVEKDYYHALTKRENEFPTGLDMEEYAVAIPHANPDVIKKDFIVALTLKKPVKMRKMDDASTEVDVKTFFLLGLKESNSHLVVLREFINMIQCKEVIDIIEKTNSTAAIVEVIEEYCNKEDKN</sequence>
<keyword evidence="3" id="KW-1185">Reference proteome</keyword>
<dbReference type="InterPro" id="IPR051541">
    <property type="entry name" value="PTS_SugarTrans_NitroReg"/>
</dbReference>